<dbReference type="PANTHER" id="PTHR33434">
    <property type="entry name" value="DEGV DOMAIN-CONTAINING PROTEIN DR_1986-RELATED"/>
    <property type="match status" value="1"/>
</dbReference>
<dbReference type="RefSeq" id="WP_078785979.1">
    <property type="nucleotide sequence ID" value="NZ_FMTO01000003.1"/>
</dbReference>
<dbReference type="AlphaFoldDB" id="A0A1T4KDI1"/>
<dbReference type="Proteomes" id="UP000189857">
    <property type="component" value="Unassembled WGS sequence"/>
</dbReference>
<organism evidence="2 3">
    <name type="scientific">Eubacterium ruminantium</name>
    <dbReference type="NCBI Taxonomy" id="42322"/>
    <lineage>
        <taxon>Bacteria</taxon>
        <taxon>Bacillati</taxon>
        <taxon>Bacillota</taxon>
        <taxon>Clostridia</taxon>
        <taxon>Eubacteriales</taxon>
        <taxon>Eubacteriaceae</taxon>
        <taxon>Eubacterium</taxon>
    </lineage>
</organism>
<dbReference type="OrthoDB" id="9780660at2"/>
<dbReference type="InterPro" id="IPR043168">
    <property type="entry name" value="DegV_C"/>
</dbReference>
<evidence type="ECO:0000313" key="2">
    <source>
        <dbReference type="EMBL" id="SJZ40469.1"/>
    </source>
</evidence>
<gene>
    <name evidence="2" type="ORF">SAMN02745110_00306</name>
</gene>
<dbReference type="Pfam" id="PF02645">
    <property type="entry name" value="DegV"/>
    <property type="match status" value="1"/>
</dbReference>
<dbReference type="Gene3D" id="3.30.1180.10">
    <property type="match status" value="1"/>
</dbReference>
<protein>
    <submittedName>
        <fullName evidence="2">EDD domain protein, DegV family</fullName>
    </submittedName>
</protein>
<dbReference type="EMBL" id="FUXA01000004">
    <property type="protein sequence ID" value="SJZ40469.1"/>
    <property type="molecule type" value="Genomic_DNA"/>
</dbReference>
<evidence type="ECO:0000256" key="1">
    <source>
        <dbReference type="ARBA" id="ARBA00023121"/>
    </source>
</evidence>
<dbReference type="PANTHER" id="PTHR33434:SF2">
    <property type="entry name" value="FATTY ACID-BINDING PROTEIN TM_1468"/>
    <property type="match status" value="1"/>
</dbReference>
<dbReference type="NCBIfam" id="TIGR00762">
    <property type="entry name" value="DegV"/>
    <property type="match status" value="1"/>
</dbReference>
<dbReference type="GO" id="GO:0008289">
    <property type="term" value="F:lipid binding"/>
    <property type="evidence" value="ECO:0007669"/>
    <property type="project" value="UniProtKB-KW"/>
</dbReference>
<dbReference type="SUPFAM" id="SSF82549">
    <property type="entry name" value="DAK1/DegV-like"/>
    <property type="match status" value="1"/>
</dbReference>
<dbReference type="PROSITE" id="PS51482">
    <property type="entry name" value="DEGV"/>
    <property type="match status" value="1"/>
</dbReference>
<sequence length="293" mass="32787">MKEFTLMTDVNTDVEPEYAAKEGIVIMPQYYYFEDGIIYGDEIKLEPDEFYKRLANGEVAKSSGCNPGKVREMFEAELDKGKDILAIICTSGLSGSYNTCHSVADELMEERPDAKIIVIDSLNESEGAGLMLHLARDMQLEGKAMDEIAEEVLRLRSSFYAMFIVDDLKYLVRGGRLSPLSGTVGTILDIKPILYINIETEGKIVPFKKVRTRRKAIDEIIKVFKESDPDYRYSCVVYTGDRNEAVMMQNKVKECLGVEIPIVAEINNTIGAHTGPNALGFGWLAKNPVQTDK</sequence>
<dbReference type="InterPro" id="IPR003797">
    <property type="entry name" value="DegV"/>
</dbReference>
<evidence type="ECO:0000313" key="3">
    <source>
        <dbReference type="Proteomes" id="UP000189857"/>
    </source>
</evidence>
<proteinExistence type="predicted"/>
<name>A0A1T4KDI1_9FIRM</name>
<accession>A0A1T4KDI1</accession>
<dbReference type="InterPro" id="IPR050270">
    <property type="entry name" value="DegV_domain_contain"/>
</dbReference>
<keyword evidence="1" id="KW-0446">Lipid-binding</keyword>
<dbReference type="Gene3D" id="3.40.50.10170">
    <property type="match status" value="1"/>
</dbReference>
<keyword evidence="3" id="KW-1185">Reference proteome</keyword>
<reference evidence="2 3" key="1">
    <citation type="submission" date="2017-02" db="EMBL/GenBank/DDBJ databases">
        <authorList>
            <person name="Peterson S.W."/>
        </authorList>
    </citation>
    <scope>NUCLEOTIDE SEQUENCE [LARGE SCALE GENOMIC DNA]</scope>
    <source>
        <strain evidence="2 3">ATCC 17233</strain>
    </source>
</reference>